<evidence type="ECO:0000256" key="1">
    <source>
        <dbReference type="SAM" id="Phobius"/>
    </source>
</evidence>
<accession>A0ABP6WFB7</accession>
<reference evidence="3" key="1">
    <citation type="journal article" date="2019" name="Int. J. Syst. Evol. Microbiol.">
        <title>The Global Catalogue of Microorganisms (GCM) 10K type strain sequencing project: providing services to taxonomists for standard genome sequencing and annotation.</title>
        <authorList>
            <consortium name="The Broad Institute Genomics Platform"/>
            <consortium name="The Broad Institute Genome Sequencing Center for Infectious Disease"/>
            <person name="Wu L."/>
            <person name="Ma J."/>
        </authorList>
    </citation>
    <scope>NUCLEOTIDE SEQUENCE [LARGE SCALE GENOMIC DNA]</scope>
    <source>
        <strain evidence="3">JCM 17326</strain>
    </source>
</reference>
<comment type="caution">
    <text evidence="2">The sequence shown here is derived from an EMBL/GenBank/DDBJ whole genome shotgun (WGS) entry which is preliminary data.</text>
</comment>
<proteinExistence type="predicted"/>
<name>A0ABP6WFB7_9ACTN</name>
<dbReference type="RefSeq" id="WP_345562772.1">
    <property type="nucleotide sequence ID" value="NZ_BAABDQ010000006.1"/>
</dbReference>
<dbReference type="EMBL" id="BAABDQ010000006">
    <property type="protein sequence ID" value="GAA3550964.1"/>
    <property type="molecule type" value="Genomic_DNA"/>
</dbReference>
<evidence type="ECO:0000313" key="3">
    <source>
        <dbReference type="Proteomes" id="UP001500630"/>
    </source>
</evidence>
<feature type="transmembrane region" description="Helical" evidence="1">
    <location>
        <begin position="6"/>
        <end position="27"/>
    </location>
</feature>
<sequence>MSLLLLVTGGAVVTLAGVGIKGLVWLAGRRPGRLLPRDPHAPVQMWVW</sequence>
<keyword evidence="1" id="KW-0472">Membrane</keyword>
<keyword evidence="1" id="KW-1133">Transmembrane helix</keyword>
<organism evidence="2 3">
    <name type="scientific">Nonomuraea rosea</name>
    <dbReference type="NCBI Taxonomy" id="638574"/>
    <lineage>
        <taxon>Bacteria</taxon>
        <taxon>Bacillati</taxon>
        <taxon>Actinomycetota</taxon>
        <taxon>Actinomycetes</taxon>
        <taxon>Streptosporangiales</taxon>
        <taxon>Streptosporangiaceae</taxon>
        <taxon>Nonomuraea</taxon>
    </lineage>
</organism>
<protein>
    <submittedName>
        <fullName evidence="2">Uncharacterized protein</fullName>
    </submittedName>
</protein>
<dbReference type="Proteomes" id="UP001500630">
    <property type="component" value="Unassembled WGS sequence"/>
</dbReference>
<keyword evidence="1" id="KW-0812">Transmembrane</keyword>
<evidence type="ECO:0000313" key="2">
    <source>
        <dbReference type="EMBL" id="GAA3550964.1"/>
    </source>
</evidence>
<gene>
    <name evidence="2" type="ORF">GCM10022419_034080</name>
</gene>
<keyword evidence="3" id="KW-1185">Reference proteome</keyword>